<reference evidence="3" key="1">
    <citation type="submission" date="2020-10" db="EMBL/GenBank/DDBJ databases">
        <authorList>
            <person name="Han B."/>
            <person name="Lu T."/>
            <person name="Zhao Q."/>
            <person name="Huang X."/>
            <person name="Zhao Y."/>
        </authorList>
    </citation>
    <scope>NUCLEOTIDE SEQUENCE</scope>
</reference>
<dbReference type="Proteomes" id="UP000604825">
    <property type="component" value="Unassembled WGS sequence"/>
</dbReference>
<gene>
    <name evidence="3" type="ORF">NCGR_LOCUS36417</name>
</gene>
<dbReference type="Gene3D" id="1.20.930.20">
    <property type="entry name" value="Adaptor protein Cbl, N-terminal domain"/>
    <property type="match status" value="1"/>
</dbReference>
<dbReference type="CDD" id="cd21037">
    <property type="entry name" value="MLKL_NTD"/>
    <property type="match status" value="1"/>
</dbReference>
<name>A0A811Q9J3_9POAL</name>
<proteinExistence type="predicted"/>
<dbReference type="PANTHER" id="PTHR46604">
    <property type="entry name" value="PROTEIN MID1-COMPLEMENTING ACTIVITY 1"/>
    <property type="match status" value="1"/>
</dbReference>
<evidence type="ECO:0000313" key="4">
    <source>
        <dbReference type="Proteomes" id="UP000604825"/>
    </source>
</evidence>
<protein>
    <recommendedName>
        <fullName evidence="2">MCAfunc domain-containing protein</fullName>
    </recommendedName>
</protein>
<dbReference type="AlphaFoldDB" id="A0A811Q9J3"/>
<feature type="region of interest" description="Disordered" evidence="1">
    <location>
        <begin position="143"/>
        <end position="166"/>
    </location>
</feature>
<sequence>MALWNGLSQAATVAQLAGVDAGGLITMIVQAVQTVRRNREECQHLMHHVMMIGDLLQMLQQSETMQRPEIRRPLDGLEDTLRQAYTLVVSCQKSNTMYRFLMAGTQAQKFRDIRDRIDSYLRLYPLVSHIDTREFITRLYSRAHPSQPQASEEAPESSGSRVNPDSRYSVHNTKFSPLFCDHIPHLSLHFTLLDVLA</sequence>
<evidence type="ECO:0000259" key="2">
    <source>
        <dbReference type="Pfam" id="PF19584"/>
    </source>
</evidence>
<feature type="domain" description="MCAfunc" evidence="2">
    <location>
        <begin position="24"/>
        <end position="139"/>
    </location>
</feature>
<dbReference type="EMBL" id="CAJGYO010000009">
    <property type="protein sequence ID" value="CAD6252770.1"/>
    <property type="molecule type" value="Genomic_DNA"/>
</dbReference>
<evidence type="ECO:0000313" key="3">
    <source>
        <dbReference type="EMBL" id="CAD6252770.1"/>
    </source>
</evidence>
<dbReference type="InterPro" id="IPR059179">
    <property type="entry name" value="MLKL-like_MCAfunc"/>
</dbReference>
<evidence type="ECO:0000256" key="1">
    <source>
        <dbReference type="SAM" id="MobiDB-lite"/>
    </source>
</evidence>
<dbReference type="GO" id="GO:0007166">
    <property type="term" value="P:cell surface receptor signaling pathway"/>
    <property type="evidence" value="ECO:0007669"/>
    <property type="project" value="InterPro"/>
</dbReference>
<comment type="caution">
    <text evidence="3">The sequence shown here is derived from an EMBL/GenBank/DDBJ whole genome shotgun (WGS) entry which is preliminary data.</text>
</comment>
<dbReference type="InterPro" id="IPR036537">
    <property type="entry name" value="Adaptor_Cbl_N_dom_sf"/>
</dbReference>
<organism evidence="3 4">
    <name type="scientific">Miscanthus lutarioriparius</name>
    <dbReference type="NCBI Taxonomy" id="422564"/>
    <lineage>
        <taxon>Eukaryota</taxon>
        <taxon>Viridiplantae</taxon>
        <taxon>Streptophyta</taxon>
        <taxon>Embryophyta</taxon>
        <taxon>Tracheophyta</taxon>
        <taxon>Spermatophyta</taxon>
        <taxon>Magnoliopsida</taxon>
        <taxon>Liliopsida</taxon>
        <taxon>Poales</taxon>
        <taxon>Poaceae</taxon>
        <taxon>PACMAD clade</taxon>
        <taxon>Panicoideae</taxon>
        <taxon>Andropogonodae</taxon>
        <taxon>Andropogoneae</taxon>
        <taxon>Saccharinae</taxon>
        <taxon>Miscanthus</taxon>
    </lineage>
</organism>
<dbReference type="PANTHER" id="PTHR46604:SF1">
    <property type="entry name" value="OS11G0665800 PROTEIN"/>
    <property type="match status" value="1"/>
</dbReference>
<dbReference type="OrthoDB" id="665077at2759"/>
<keyword evidence="4" id="KW-1185">Reference proteome</keyword>
<dbReference type="Pfam" id="PF19584">
    <property type="entry name" value="MCAfunc"/>
    <property type="match status" value="1"/>
</dbReference>
<dbReference type="InterPro" id="IPR045766">
    <property type="entry name" value="MCAfunc"/>
</dbReference>
<accession>A0A811Q9J3</accession>